<dbReference type="GO" id="GO:0005576">
    <property type="term" value="C:extracellular region"/>
    <property type="evidence" value="ECO:0007669"/>
    <property type="project" value="UniProtKB-SubCell"/>
</dbReference>
<evidence type="ECO:0000256" key="10">
    <source>
        <dbReference type="ARBA" id="ARBA00023240"/>
    </source>
</evidence>
<evidence type="ECO:0000256" key="3">
    <source>
        <dbReference type="ARBA" id="ARBA00012148"/>
    </source>
</evidence>
<organism evidence="14 15">
    <name type="scientific">Brenthis ino</name>
    <name type="common">lesser marbled fritillary</name>
    <dbReference type="NCBI Taxonomy" id="405034"/>
    <lineage>
        <taxon>Eukaryota</taxon>
        <taxon>Metazoa</taxon>
        <taxon>Ecdysozoa</taxon>
        <taxon>Arthropoda</taxon>
        <taxon>Hexapoda</taxon>
        <taxon>Insecta</taxon>
        <taxon>Pterygota</taxon>
        <taxon>Neoptera</taxon>
        <taxon>Endopterygota</taxon>
        <taxon>Lepidoptera</taxon>
        <taxon>Glossata</taxon>
        <taxon>Ditrysia</taxon>
        <taxon>Papilionoidea</taxon>
        <taxon>Nymphalidae</taxon>
        <taxon>Heliconiinae</taxon>
        <taxon>Argynnini</taxon>
        <taxon>Brenthis</taxon>
    </lineage>
</organism>
<feature type="chain" id="PRO_5035487790" description="apyrase" evidence="11">
    <location>
        <begin position="17"/>
        <end position="576"/>
    </location>
</feature>
<dbReference type="EC" id="3.6.1.5" evidence="3"/>
<evidence type="ECO:0000256" key="9">
    <source>
        <dbReference type="ARBA" id="ARBA00022801"/>
    </source>
</evidence>
<proteinExistence type="inferred from homology"/>
<dbReference type="AlphaFoldDB" id="A0A8J9Y4V5"/>
<dbReference type="Pfam" id="PF00149">
    <property type="entry name" value="Metallophos"/>
    <property type="match status" value="1"/>
</dbReference>
<dbReference type="GO" id="GO:0090729">
    <property type="term" value="F:toxin activity"/>
    <property type="evidence" value="ECO:0007669"/>
    <property type="project" value="UniProtKB-KW"/>
</dbReference>
<dbReference type="InterPro" id="IPR006146">
    <property type="entry name" value="5'-Nucleotdase_CS"/>
</dbReference>
<reference evidence="14" key="1">
    <citation type="submission" date="2021-12" db="EMBL/GenBank/DDBJ databases">
        <authorList>
            <person name="Martin H S."/>
        </authorList>
    </citation>
    <scope>NUCLEOTIDE SEQUENCE</scope>
</reference>
<evidence type="ECO:0000256" key="7">
    <source>
        <dbReference type="ARBA" id="ARBA00022723"/>
    </source>
</evidence>
<keyword evidence="11" id="KW-0547">Nucleotide-binding</keyword>
<evidence type="ECO:0000313" key="14">
    <source>
        <dbReference type="EMBL" id="CAH0713716.1"/>
    </source>
</evidence>
<name>A0A8J9Y4V5_9NEOP</name>
<dbReference type="InterPro" id="IPR029052">
    <property type="entry name" value="Metallo-depent_PP-like"/>
</dbReference>
<keyword evidence="7" id="KW-0479">Metal-binding</keyword>
<dbReference type="Gene3D" id="3.90.780.10">
    <property type="entry name" value="5'-Nucleotidase, C-terminal domain"/>
    <property type="match status" value="1"/>
</dbReference>
<protein>
    <recommendedName>
        <fullName evidence="3">apyrase</fullName>
        <ecNumber evidence="3">3.6.1.5</ecNumber>
    </recommendedName>
</protein>
<dbReference type="CDD" id="cd07409">
    <property type="entry name" value="MPP_CD73_N"/>
    <property type="match status" value="1"/>
</dbReference>
<feature type="non-terminal residue" evidence="14">
    <location>
        <position position="576"/>
    </location>
</feature>
<dbReference type="PRINTS" id="PR01607">
    <property type="entry name" value="APYRASEFAMLY"/>
</dbReference>
<dbReference type="GO" id="GO:0046872">
    <property type="term" value="F:metal ion binding"/>
    <property type="evidence" value="ECO:0007669"/>
    <property type="project" value="UniProtKB-KW"/>
</dbReference>
<dbReference type="GO" id="GO:0006196">
    <property type="term" value="P:AMP catabolic process"/>
    <property type="evidence" value="ECO:0007669"/>
    <property type="project" value="TreeGrafter"/>
</dbReference>
<feature type="signal peptide" evidence="11">
    <location>
        <begin position="1"/>
        <end position="16"/>
    </location>
</feature>
<dbReference type="PANTHER" id="PTHR11575:SF32">
    <property type="entry name" value="APYRASE-LIKE PROTEIN"/>
    <property type="match status" value="1"/>
</dbReference>
<dbReference type="GO" id="GO:0005886">
    <property type="term" value="C:plasma membrane"/>
    <property type="evidence" value="ECO:0007669"/>
    <property type="project" value="TreeGrafter"/>
</dbReference>
<dbReference type="GO" id="GO:0000166">
    <property type="term" value="F:nucleotide binding"/>
    <property type="evidence" value="ECO:0007669"/>
    <property type="project" value="UniProtKB-KW"/>
</dbReference>
<comment type="similarity">
    <text evidence="2 11">Belongs to the 5'-nucleotidase family.</text>
</comment>
<dbReference type="Pfam" id="PF02872">
    <property type="entry name" value="5_nucleotid_C"/>
    <property type="match status" value="1"/>
</dbReference>
<keyword evidence="4" id="KW-1201">Platelet aggregation inhibiting toxin</keyword>
<evidence type="ECO:0000259" key="13">
    <source>
        <dbReference type="Pfam" id="PF02872"/>
    </source>
</evidence>
<evidence type="ECO:0000256" key="11">
    <source>
        <dbReference type="RuleBase" id="RU362119"/>
    </source>
</evidence>
<dbReference type="PROSITE" id="PS00786">
    <property type="entry name" value="5_NUCLEOTIDASE_2"/>
    <property type="match status" value="1"/>
</dbReference>
<keyword evidence="10" id="KW-1199">Hemostasis impairing toxin</keyword>
<dbReference type="GO" id="GO:0008253">
    <property type="term" value="F:5'-nucleotidase activity"/>
    <property type="evidence" value="ECO:0007669"/>
    <property type="project" value="TreeGrafter"/>
</dbReference>
<keyword evidence="9 11" id="KW-0378">Hydrolase</keyword>
<dbReference type="InterPro" id="IPR006179">
    <property type="entry name" value="5_nucleotidase/apyrase"/>
</dbReference>
<keyword evidence="6" id="KW-0800">Toxin</keyword>
<dbReference type="InterPro" id="IPR004843">
    <property type="entry name" value="Calcineurin-like_PHP"/>
</dbReference>
<evidence type="ECO:0000256" key="2">
    <source>
        <dbReference type="ARBA" id="ARBA00006654"/>
    </source>
</evidence>
<evidence type="ECO:0000256" key="4">
    <source>
        <dbReference type="ARBA" id="ARBA00022442"/>
    </source>
</evidence>
<dbReference type="Gene3D" id="3.60.21.10">
    <property type="match status" value="1"/>
</dbReference>
<keyword evidence="8 11" id="KW-0732">Signal</keyword>
<evidence type="ECO:0000313" key="15">
    <source>
        <dbReference type="Proteomes" id="UP000838878"/>
    </source>
</evidence>
<gene>
    <name evidence="14" type="ORF">BINO364_LOCUS845</name>
</gene>
<evidence type="ECO:0000256" key="5">
    <source>
        <dbReference type="ARBA" id="ARBA00022525"/>
    </source>
</evidence>
<keyword evidence="15" id="KW-1185">Reference proteome</keyword>
<dbReference type="InterPro" id="IPR008334">
    <property type="entry name" value="5'-Nucleotdase_C"/>
</dbReference>
<dbReference type="OrthoDB" id="7722975at2759"/>
<dbReference type="GO" id="GO:0004050">
    <property type="term" value="F:apyrase activity"/>
    <property type="evidence" value="ECO:0007669"/>
    <property type="project" value="UniProtKB-EC"/>
</dbReference>
<dbReference type="InterPro" id="IPR036907">
    <property type="entry name" value="5'-Nucleotdase_C_sf"/>
</dbReference>
<evidence type="ECO:0000256" key="8">
    <source>
        <dbReference type="ARBA" id="ARBA00022729"/>
    </source>
</evidence>
<dbReference type="SUPFAM" id="SSF55816">
    <property type="entry name" value="5'-nucleotidase (syn. UDP-sugar hydrolase), C-terminal domain"/>
    <property type="match status" value="1"/>
</dbReference>
<evidence type="ECO:0000259" key="12">
    <source>
        <dbReference type="Pfam" id="PF00149"/>
    </source>
</evidence>
<keyword evidence="5" id="KW-0964">Secreted</keyword>
<feature type="domain" description="5'-Nucleotidase C-terminal" evidence="13">
    <location>
        <begin position="374"/>
        <end position="538"/>
    </location>
</feature>
<accession>A0A8J9Y4V5</accession>
<feature type="domain" description="Calcineurin-like phosphoesterase" evidence="12">
    <location>
        <begin position="25"/>
        <end position="273"/>
    </location>
</feature>
<dbReference type="Proteomes" id="UP000838878">
    <property type="component" value="Chromosome 1"/>
</dbReference>
<comment type="subcellular location">
    <subcellularLocation>
        <location evidence="1">Secreted</location>
    </subcellularLocation>
</comment>
<dbReference type="EMBL" id="OV170221">
    <property type="protein sequence ID" value="CAH0713716.1"/>
    <property type="molecule type" value="Genomic_DNA"/>
</dbReference>
<evidence type="ECO:0000256" key="6">
    <source>
        <dbReference type="ARBA" id="ARBA00022656"/>
    </source>
</evidence>
<evidence type="ECO:0000256" key="1">
    <source>
        <dbReference type="ARBA" id="ARBA00004613"/>
    </source>
</evidence>
<dbReference type="PANTHER" id="PTHR11575">
    <property type="entry name" value="5'-NUCLEOTIDASE-RELATED"/>
    <property type="match status" value="1"/>
</dbReference>
<dbReference type="SUPFAM" id="SSF56300">
    <property type="entry name" value="Metallo-dependent phosphatases"/>
    <property type="match status" value="1"/>
</dbReference>
<sequence length="576" mass="63585">MLRNLVIFFLFHAVTAQNDELFDLNIIHYNDFHAHFDQVALSGGPCNPSEGDCIGGFSRLYTAIMEVLQAEPDSLVLNAGDTFQGTIWYNYLRWNVSQHFMNMLPHDAHVLGNHEFDHGIDGLYLYLEMLNSPMLGANVNATLEPAIAPYVKNHIIVERKGRKIGIIGILLRTFSAPIGNVIMEDELEAVNREAAILTAQGVDIIIVLSHVGYDSDIVRPSGWAISYLAYPSLNEGTQGYPFSAVRLCCLRTRSLAARMPPEVDIIVGGHSHSLLFNGVAPDGSTPVGEYPTVVTQANGHQILIVQAAAYTRYLGNIKLTFDSTGKMVSWNGKAIYLGTSIVRDPTIERLLEPWRNEVDAIGKEVLGSSLSALNRGCYRGECNLGSWACDGFLEELMPRAEQGAWGYAHVCLINAGGIRTNIESGEITTEALLMAMPFENYVQVYDLKGEFLLEALEFSVGVTQTDPANFYSGRMLQVGGIRVVYNASAPVGARVASAAVRCVRCDVPRYLPLERDAVYKVLTQNYIGDGGGGYTMLSRNRENVENIGVDYQLLQEYLRRQGTVLRDIDGRIQIVY</sequence>